<evidence type="ECO:0000313" key="4">
    <source>
        <dbReference type="Proteomes" id="UP000682733"/>
    </source>
</evidence>
<dbReference type="AlphaFoldDB" id="A0A8S2KEF0"/>
<dbReference type="EMBL" id="CAJOBA010009281">
    <property type="protein sequence ID" value="CAF3847664.1"/>
    <property type="molecule type" value="Genomic_DNA"/>
</dbReference>
<evidence type="ECO:0000313" key="3">
    <source>
        <dbReference type="EMBL" id="CAF3847664.1"/>
    </source>
</evidence>
<dbReference type="Proteomes" id="UP000677228">
    <property type="component" value="Unassembled WGS sequence"/>
</dbReference>
<feature type="region of interest" description="Disordered" evidence="1">
    <location>
        <begin position="481"/>
        <end position="508"/>
    </location>
</feature>
<feature type="compositionally biased region" description="Basic residues" evidence="1">
    <location>
        <begin position="294"/>
        <end position="304"/>
    </location>
</feature>
<protein>
    <submittedName>
        <fullName evidence="3">Uncharacterized protein</fullName>
    </submittedName>
</protein>
<feature type="region of interest" description="Disordered" evidence="1">
    <location>
        <begin position="1"/>
        <end position="23"/>
    </location>
</feature>
<feature type="region of interest" description="Disordered" evidence="1">
    <location>
        <begin position="285"/>
        <end position="310"/>
    </location>
</feature>
<name>A0A8S2KEF0_9BILA</name>
<proteinExistence type="predicted"/>
<feature type="compositionally biased region" description="Polar residues" evidence="1">
    <location>
        <begin position="84"/>
        <end position="97"/>
    </location>
</feature>
<evidence type="ECO:0000313" key="2">
    <source>
        <dbReference type="EMBL" id="CAF1085172.1"/>
    </source>
</evidence>
<dbReference type="EMBL" id="CAJNOK010009265">
    <property type="protein sequence ID" value="CAF1085172.1"/>
    <property type="molecule type" value="Genomic_DNA"/>
</dbReference>
<reference evidence="3" key="1">
    <citation type="submission" date="2021-02" db="EMBL/GenBank/DDBJ databases">
        <authorList>
            <person name="Nowell W R."/>
        </authorList>
    </citation>
    <scope>NUCLEOTIDE SEQUENCE</scope>
</reference>
<dbReference type="Proteomes" id="UP000682733">
    <property type="component" value="Unassembled WGS sequence"/>
</dbReference>
<sequence length="633" mass="72481">MKQPRKRLLSGEKQKQKKIAQKNTKTYKKVELAANVTVNPQLVPTNSNALTGGMFILPIAIPSSHMQMPIRFRNFLVLSTGNRINNNPVTNQQPASSTKKEDEGISPQVGIQMTPIEQPQYHGTCKQLNESTQTSTTLNNKQRNNVQIPLVETLSQPPFGTPTRQITDYSWMIHNKQQNFLQTQRNNLKESIINRDQNCQDDNKNNIPGISNSIISFDLSIPKSQCISMPMEKNIPLIYENVTPPPSVVHFDNAAEEKMSVNYQFDSESGTQLVQKRLSAWKLHQPQTNSGLTKQKHSSIRKKSAEKNSSVNASFDKLPGTVLSVSDTKFETQTHKSNEFLAMTSRNFDEECDSTRHWSTGYKVDCSTNTLRQSQQFPQNYFNESCIFNSKNETIAQTSVINNQSNSMLNPRQLTDHVAIQYQTWNNNPQHVITNMNNHRIFFTKPFQKTENIINLENRKNDSNQLMSLNNTVQETTLLSTEDGQTKKKRTQRKTCNVQPRKREKPQRTFVENKTTTDRTKKNNTEIVPKGTKKHFGKTNVIKHKGKSSIILPKLKITLDQHRNVEAIYLCYHRLKPTVAKTDQIVNEQECYDKNINTNIDEDNFTLLLKAVELLENSENTNQYRPSLTDKVI</sequence>
<feature type="region of interest" description="Disordered" evidence="1">
    <location>
        <begin position="84"/>
        <end position="104"/>
    </location>
</feature>
<accession>A0A8S2KEF0</accession>
<gene>
    <name evidence="2" type="ORF">OVA965_LOCUS18561</name>
    <name evidence="3" type="ORF">TMI583_LOCUS18572</name>
</gene>
<organism evidence="3 4">
    <name type="scientific">Didymodactylos carnosus</name>
    <dbReference type="NCBI Taxonomy" id="1234261"/>
    <lineage>
        <taxon>Eukaryota</taxon>
        <taxon>Metazoa</taxon>
        <taxon>Spiralia</taxon>
        <taxon>Gnathifera</taxon>
        <taxon>Rotifera</taxon>
        <taxon>Eurotatoria</taxon>
        <taxon>Bdelloidea</taxon>
        <taxon>Philodinida</taxon>
        <taxon>Philodinidae</taxon>
        <taxon>Didymodactylos</taxon>
    </lineage>
</organism>
<comment type="caution">
    <text evidence="3">The sequence shown here is derived from an EMBL/GenBank/DDBJ whole genome shotgun (WGS) entry which is preliminary data.</text>
</comment>
<evidence type="ECO:0000256" key="1">
    <source>
        <dbReference type="SAM" id="MobiDB-lite"/>
    </source>
</evidence>